<dbReference type="PANTHER" id="PTHR31589:SF250">
    <property type="entry name" value="NEPROSIN DOMAIN-CONTAINING PROTEIN"/>
    <property type="match status" value="1"/>
</dbReference>
<feature type="chain" id="PRO_5040488305" description="Neprosin PEP catalytic domain-containing protein" evidence="1">
    <location>
        <begin position="27"/>
        <end position="428"/>
    </location>
</feature>
<dbReference type="InterPro" id="IPR053168">
    <property type="entry name" value="Glutamic_endopeptidase"/>
</dbReference>
<evidence type="ECO:0000313" key="3">
    <source>
        <dbReference type="EMBL" id="VAH96652.1"/>
    </source>
</evidence>
<dbReference type="InterPro" id="IPR004314">
    <property type="entry name" value="Neprosin"/>
</dbReference>
<keyword evidence="4" id="KW-1185">Reference proteome</keyword>
<dbReference type="Pfam" id="PF14365">
    <property type="entry name" value="Neprosin_AP"/>
    <property type="match status" value="1"/>
</dbReference>
<reference evidence="3 4" key="1">
    <citation type="submission" date="2017-09" db="EMBL/GenBank/DDBJ databases">
        <authorList>
            <consortium name="International Durum Wheat Genome Sequencing Consortium (IDWGSC)"/>
            <person name="Milanesi L."/>
        </authorList>
    </citation>
    <scope>NUCLEOTIDE SEQUENCE [LARGE SCALE GENOMIC DNA]</scope>
    <source>
        <strain evidence="4">cv. Svevo</strain>
    </source>
</reference>
<name>A0A9R0SKA8_TRITD</name>
<dbReference type="EMBL" id="LT934117">
    <property type="protein sequence ID" value="VAH96652.1"/>
    <property type="molecule type" value="Genomic_DNA"/>
</dbReference>
<organism evidence="3 4">
    <name type="scientific">Triticum turgidum subsp. durum</name>
    <name type="common">Durum wheat</name>
    <name type="synonym">Triticum durum</name>
    <dbReference type="NCBI Taxonomy" id="4567"/>
    <lineage>
        <taxon>Eukaryota</taxon>
        <taxon>Viridiplantae</taxon>
        <taxon>Streptophyta</taxon>
        <taxon>Embryophyta</taxon>
        <taxon>Tracheophyta</taxon>
        <taxon>Spermatophyta</taxon>
        <taxon>Magnoliopsida</taxon>
        <taxon>Liliopsida</taxon>
        <taxon>Poales</taxon>
        <taxon>Poaceae</taxon>
        <taxon>BOP clade</taxon>
        <taxon>Pooideae</taxon>
        <taxon>Triticodae</taxon>
        <taxon>Triticeae</taxon>
        <taxon>Triticinae</taxon>
        <taxon>Triticum</taxon>
    </lineage>
</organism>
<accession>A0A9R0SKA8</accession>
<dbReference type="AlphaFoldDB" id="A0A9R0SKA8"/>
<evidence type="ECO:0000256" key="1">
    <source>
        <dbReference type="SAM" id="SignalP"/>
    </source>
</evidence>
<feature type="signal peptide" evidence="1">
    <location>
        <begin position="1"/>
        <end position="26"/>
    </location>
</feature>
<sequence>MAATRACLVVLVVALTFLCLDGRAAAAPATAGSLAQRRQEVQSLLRRLNKPALATIQGYYKNIPKGEVHRMKSPDGDVIDCVHISKQPAFDHPLLKNHTIQMRPSYHPGGIYHNSNIAPHPITQTWHQNGKCPKNTIPIRRTNEDDVLRAISVDRYGKKRPGSIPNTSSINDPNTSNIMSGHQYAIASSNVDKCHGTKATFNLWQPTIGRDNDFSLTQLWIVGGSYEGNDLNTIEAGWQVYPNFYKDNNPRLFIYWTRDAYESTGCYNLKCSGFVQMNNQIAIGGTLSPVSTYGGAQYDFDILVWKDPKEGNWWLQMGSDYVGYWPSSIFTYLADSASTIQWGGEIASSDLGQTSTDMGSGHFPEEGFGKASHVKNIQVVDSSNILKPPSDVTTIAGQRSCYNVHNGISDNLGTYIFYGGPGKNSNCP</sequence>
<keyword evidence="1" id="KW-0732">Signal</keyword>
<feature type="domain" description="Neprosin PEP catalytic" evidence="2">
    <location>
        <begin position="176"/>
        <end position="428"/>
    </location>
</feature>
<evidence type="ECO:0000313" key="4">
    <source>
        <dbReference type="Proteomes" id="UP000324705"/>
    </source>
</evidence>
<dbReference type="Proteomes" id="UP000324705">
    <property type="component" value="Chromosome 4A"/>
</dbReference>
<protein>
    <recommendedName>
        <fullName evidence="2">Neprosin PEP catalytic domain-containing protein</fullName>
    </recommendedName>
</protein>
<dbReference type="InterPro" id="IPR025521">
    <property type="entry name" value="Neprosin_propep"/>
</dbReference>
<evidence type="ECO:0000259" key="2">
    <source>
        <dbReference type="PROSITE" id="PS52045"/>
    </source>
</evidence>
<dbReference type="Pfam" id="PF03080">
    <property type="entry name" value="Neprosin"/>
    <property type="match status" value="1"/>
</dbReference>
<proteinExistence type="predicted"/>
<dbReference type="PANTHER" id="PTHR31589">
    <property type="entry name" value="PROTEIN, PUTATIVE (DUF239)-RELATED-RELATED"/>
    <property type="match status" value="1"/>
</dbReference>
<dbReference type="PROSITE" id="PS52045">
    <property type="entry name" value="NEPROSIN_PEP_CD"/>
    <property type="match status" value="1"/>
</dbReference>
<dbReference type="OMA" id="AGQRSCY"/>
<dbReference type="Gene3D" id="3.90.1320.10">
    <property type="entry name" value="Outer-capsid protein sigma 3, large lobe"/>
    <property type="match status" value="1"/>
</dbReference>
<dbReference type="Gramene" id="TRITD4Av1G211570.1">
    <property type="protein sequence ID" value="TRITD4Av1G211570.1"/>
    <property type="gene ID" value="TRITD4Av1G211570"/>
</dbReference>
<gene>
    <name evidence="3" type="ORF">TRITD_4Av1G211570</name>
</gene>